<evidence type="ECO:0000256" key="2">
    <source>
        <dbReference type="ARBA" id="ARBA00022729"/>
    </source>
</evidence>
<dbReference type="SUPFAM" id="SSF100895">
    <property type="entry name" value="Kazal-type serine protease inhibitors"/>
    <property type="match status" value="1"/>
</dbReference>
<dbReference type="InterPro" id="IPR016187">
    <property type="entry name" value="CTDL_fold"/>
</dbReference>
<dbReference type="InterPro" id="IPR036058">
    <property type="entry name" value="Kazal_dom_sf"/>
</dbReference>
<dbReference type="InterPro" id="IPR024731">
    <property type="entry name" value="NELL2-like_EGF"/>
</dbReference>
<dbReference type="Gene3D" id="2.10.25.10">
    <property type="entry name" value="Laminin"/>
    <property type="match status" value="2"/>
</dbReference>
<proteinExistence type="predicted"/>
<dbReference type="InterPro" id="IPR049883">
    <property type="entry name" value="NOTCH1_EGF-like"/>
</dbReference>
<feature type="domain" description="Kazal-like" evidence="9">
    <location>
        <begin position="335"/>
        <end position="382"/>
    </location>
</feature>
<feature type="domain" description="TLDc" evidence="10">
    <location>
        <begin position="918"/>
        <end position="1102"/>
    </location>
</feature>
<organism evidence="11 12">
    <name type="scientific">Porites evermanni</name>
    <dbReference type="NCBI Taxonomy" id="104178"/>
    <lineage>
        <taxon>Eukaryota</taxon>
        <taxon>Metazoa</taxon>
        <taxon>Cnidaria</taxon>
        <taxon>Anthozoa</taxon>
        <taxon>Hexacorallia</taxon>
        <taxon>Scleractinia</taxon>
        <taxon>Fungiina</taxon>
        <taxon>Poritidae</taxon>
        <taxon>Porites</taxon>
    </lineage>
</organism>
<dbReference type="Gene3D" id="3.30.60.30">
    <property type="match status" value="1"/>
</dbReference>
<dbReference type="PROSITE" id="PS50041">
    <property type="entry name" value="C_TYPE_LECTIN_2"/>
    <property type="match status" value="1"/>
</dbReference>
<feature type="chain" id="PRO_5046215922" evidence="6">
    <location>
        <begin position="29"/>
        <end position="1103"/>
    </location>
</feature>
<sequence length="1103" mass="123000">MMPNIHRVQLRLCCAFFVLWLLVQGSKAGIFKAGKANVTTVSPGLFACQQVSFATPFHVGQEVTVLASLGRSIKSRTRGNGGAIWVESVDQSGFKACILEYSDGSNNTAEVNWIATQSAPSGGKRGSISFGDWTTGTQCKIINFQQPFLSPPVILVTPSHRAPERPQDAMAVWMEDLRKDSFKICLKESKIFDGVHKNIEVNWMAYTEANFDNFTLTESLVFTNSTQQDNYAFCQKVNFTTPFFAPPVVVLTPKRSYRNVTSQGCECDAMTAWVEYTSRNDMEICMKNYKSDENIKSILLTVDYLVIGDLDPCIEKTCYHYGHCKAVGHHDARCVCVNSCPSYQEPVCSSNGTTYDNKCLFEQEMCSLQLNFTIQHPGGCEGFPLQRGRRSMPHIPSLGYSFCQVIRLEPFVFYPDKPIEAQITVNHLDTSDKSYVHDASVSWIENVNSHKFTACVMTAGFNERMSYSNVTVDWLAYQGAPVGGVAGVQRISQWWTGTTCETVNFPSGKFSKKPFVFVTVAHHHAGLKRDAASVWLEDIAASSCKICLRELQNYAGSHEDIYVNWLAFSTSQKPFFSEQNSVYFANSNNPPADFNNAFCKDIHFSEVYRNAPNVFVSAKHFSTGKNLDPMHNSITAWVEYINTTGTRVCLKELYESKYDPLSIQYMVLSDICKPGWSYYGGSCYITSQACATWLTAVSNCSTMSSSLVTVHNQKENVYIQHRHNGEKSWIGLNDRSVEGSFVWTNKELSRFRFWSRNQPNNWKNEDCVHTLGSRGGYTWNDVPCDNCYNFTCFTDFDECAYHSNDCDVNAVCQNTAGSYTCTCKAGYTGNGLICDDNEECTSLSNNDDVNAVCQNTEGSYTCTFKTNLNECSSNSDNCHVNAICHNTVGSFTCTCKPGYTGDGRICIGFLFVGLEDSVIVGNNKNFLNSLNNWLRPVTRSVNYRWKRCWRASVDGWAASTFHSRCDGKGPTVTIIRVERYIFGGYANRSWASSGGFEYDSKAFLFSLVNKPGWAPVKLPQTGKYSLSRAHSLLFGSSYGPSFGGGSDLLISDNAASNVKSRGNLGYTYGPPRGYSFGSTFANTFLAGSYSFKPNEIETFYETT</sequence>
<evidence type="ECO:0000256" key="4">
    <source>
        <dbReference type="ARBA" id="ARBA00023157"/>
    </source>
</evidence>
<feature type="domain" description="C-type lectin" evidence="8">
    <location>
        <begin position="679"/>
        <end position="793"/>
    </location>
</feature>
<dbReference type="PROSITE" id="PS51886">
    <property type="entry name" value="TLDC"/>
    <property type="match status" value="1"/>
</dbReference>
<dbReference type="PROSITE" id="PS00010">
    <property type="entry name" value="ASX_HYDROXYL"/>
    <property type="match status" value="2"/>
</dbReference>
<reference evidence="11 12" key="1">
    <citation type="submission" date="2022-05" db="EMBL/GenBank/DDBJ databases">
        <authorList>
            <consortium name="Genoscope - CEA"/>
            <person name="William W."/>
        </authorList>
    </citation>
    <scope>NUCLEOTIDE SEQUENCE [LARGE SCALE GENOMIC DNA]</scope>
</reference>
<feature type="domain" description="EGF-like" evidence="7">
    <location>
        <begin position="795"/>
        <end position="835"/>
    </location>
</feature>
<dbReference type="InterPro" id="IPR037221">
    <property type="entry name" value="H-type_lectin_dom_sf"/>
</dbReference>
<dbReference type="PROSITE" id="PS01186">
    <property type="entry name" value="EGF_2"/>
    <property type="match status" value="2"/>
</dbReference>
<dbReference type="PANTHER" id="PTHR24039">
    <property type="entry name" value="FIBRILLIN-RELATED"/>
    <property type="match status" value="1"/>
</dbReference>
<dbReference type="Pfam" id="PF07645">
    <property type="entry name" value="EGF_CA"/>
    <property type="match status" value="1"/>
</dbReference>
<keyword evidence="2 6" id="KW-0732">Signal</keyword>
<dbReference type="InterPro" id="IPR018097">
    <property type="entry name" value="EGF_Ca-bd_CS"/>
</dbReference>
<protein>
    <submittedName>
        <fullName evidence="11">Uncharacterized protein</fullName>
    </submittedName>
</protein>
<dbReference type="InterPro" id="IPR000742">
    <property type="entry name" value="EGF"/>
</dbReference>
<dbReference type="SMART" id="SM00280">
    <property type="entry name" value="KAZAL"/>
    <property type="match status" value="1"/>
</dbReference>
<comment type="caution">
    <text evidence="11">The sequence shown here is derived from an EMBL/GenBank/DDBJ whole genome shotgun (WGS) entry which is preliminary data.</text>
</comment>
<name>A0ABN8QJM3_9CNID</name>
<dbReference type="InterPro" id="IPR016186">
    <property type="entry name" value="C-type_lectin-like/link_sf"/>
</dbReference>
<dbReference type="SUPFAM" id="SSF56436">
    <property type="entry name" value="C-type lectin-like"/>
    <property type="match status" value="1"/>
</dbReference>
<dbReference type="CDD" id="cd00054">
    <property type="entry name" value="EGF_CA"/>
    <property type="match status" value="2"/>
</dbReference>
<evidence type="ECO:0000256" key="3">
    <source>
        <dbReference type="ARBA" id="ARBA00022737"/>
    </source>
</evidence>
<dbReference type="Pfam" id="PF12947">
    <property type="entry name" value="EGF_3"/>
    <property type="match status" value="2"/>
</dbReference>
<evidence type="ECO:0000313" key="12">
    <source>
        <dbReference type="Proteomes" id="UP001159427"/>
    </source>
</evidence>
<feature type="domain" description="EGF-like" evidence="7">
    <location>
        <begin position="309"/>
        <end position="349"/>
    </location>
</feature>
<keyword evidence="1 5" id="KW-0245">EGF-like domain</keyword>
<dbReference type="SMART" id="SM00584">
    <property type="entry name" value="TLDc"/>
    <property type="match status" value="1"/>
</dbReference>
<dbReference type="PROSITE" id="PS51465">
    <property type="entry name" value="KAZAL_2"/>
    <property type="match status" value="1"/>
</dbReference>
<accession>A0ABN8QJM3</accession>
<evidence type="ECO:0000256" key="5">
    <source>
        <dbReference type="PROSITE-ProRule" id="PRU00076"/>
    </source>
</evidence>
<comment type="caution">
    <text evidence="5">Lacks conserved residue(s) required for the propagation of feature annotation.</text>
</comment>
<dbReference type="Pfam" id="PF07648">
    <property type="entry name" value="Kazal_2"/>
    <property type="match status" value="1"/>
</dbReference>
<dbReference type="EMBL" id="CALNXI010001302">
    <property type="protein sequence ID" value="CAH3164024.1"/>
    <property type="molecule type" value="Genomic_DNA"/>
</dbReference>
<evidence type="ECO:0000259" key="9">
    <source>
        <dbReference type="PROSITE" id="PS51465"/>
    </source>
</evidence>
<evidence type="ECO:0000259" key="8">
    <source>
        <dbReference type="PROSITE" id="PS50041"/>
    </source>
</evidence>
<dbReference type="InterPro" id="IPR006571">
    <property type="entry name" value="TLDc_dom"/>
</dbReference>
<keyword evidence="4" id="KW-1015">Disulfide bond</keyword>
<dbReference type="Gene3D" id="3.10.100.10">
    <property type="entry name" value="Mannose-Binding Protein A, subunit A"/>
    <property type="match status" value="1"/>
</dbReference>
<dbReference type="CDD" id="cd00104">
    <property type="entry name" value="KAZAL_FS"/>
    <property type="match status" value="1"/>
</dbReference>
<gene>
    <name evidence="11" type="ORF">PEVE_00004835</name>
</gene>
<dbReference type="PROSITE" id="PS50026">
    <property type="entry name" value="EGF_3"/>
    <property type="match status" value="3"/>
</dbReference>
<evidence type="ECO:0000259" key="7">
    <source>
        <dbReference type="PROSITE" id="PS50026"/>
    </source>
</evidence>
<dbReference type="InterPro" id="IPR009030">
    <property type="entry name" value="Growth_fac_rcpt_cys_sf"/>
</dbReference>
<dbReference type="SUPFAM" id="SSF57184">
    <property type="entry name" value="Growth factor receptor domain"/>
    <property type="match status" value="1"/>
</dbReference>
<evidence type="ECO:0000259" key="10">
    <source>
        <dbReference type="PROSITE" id="PS51886"/>
    </source>
</evidence>
<dbReference type="Gene3D" id="2.60.40.2080">
    <property type="match status" value="4"/>
</dbReference>
<dbReference type="SMART" id="SM00181">
    <property type="entry name" value="EGF"/>
    <property type="match status" value="2"/>
</dbReference>
<dbReference type="InterPro" id="IPR018378">
    <property type="entry name" value="C-type_lectin_CS"/>
</dbReference>
<evidence type="ECO:0000313" key="11">
    <source>
        <dbReference type="EMBL" id="CAH3164024.1"/>
    </source>
</evidence>
<dbReference type="Proteomes" id="UP001159427">
    <property type="component" value="Unassembled WGS sequence"/>
</dbReference>
<keyword evidence="3" id="KW-0677">Repeat</keyword>
<dbReference type="PANTHER" id="PTHR24039:SF58">
    <property type="entry name" value="EGF-LIKE DOMAIN-CONTAINING PROTEIN"/>
    <property type="match status" value="1"/>
</dbReference>
<feature type="signal peptide" evidence="6">
    <location>
        <begin position="1"/>
        <end position="28"/>
    </location>
</feature>
<dbReference type="Pfam" id="PF00059">
    <property type="entry name" value="Lectin_C"/>
    <property type="match status" value="1"/>
</dbReference>
<dbReference type="InterPro" id="IPR001881">
    <property type="entry name" value="EGF-like_Ca-bd_dom"/>
</dbReference>
<dbReference type="InterPro" id="IPR001304">
    <property type="entry name" value="C-type_lectin-like"/>
</dbReference>
<dbReference type="InterPro" id="IPR002350">
    <property type="entry name" value="Kazal_dom"/>
</dbReference>
<dbReference type="PROSITE" id="PS00615">
    <property type="entry name" value="C_TYPE_LECTIN_1"/>
    <property type="match status" value="1"/>
</dbReference>
<dbReference type="InterPro" id="IPR000152">
    <property type="entry name" value="EGF-type_Asp/Asn_hydroxyl_site"/>
</dbReference>
<dbReference type="SMART" id="SM00034">
    <property type="entry name" value="CLECT"/>
    <property type="match status" value="1"/>
</dbReference>
<dbReference type="Pfam" id="PF07534">
    <property type="entry name" value="TLD"/>
    <property type="match status" value="1"/>
</dbReference>
<keyword evidence="12" id="KW-1185">Reference proteome</keyword>
<evidence type="ECO:0000256" key="1">
    <source>
        <dbReference type="ARBA" id="ARBA00022536"/>
    </source>
</evidence>
<evidence type="ECO:0000256" key="6">
    <source>
        <dbReference type="SAM" id="SignalP"/>
    </source>
</evidence>
<feature type="domain" description="EGF-like" evidence="7">
    <location>
        <begin position="867"/>
        <end position="907"/>
    </location>
</feature>
<dbReference type="PROSITE" id="PS01187">
    <property type="entry name" value="EGF_CA"/>
    <property type="match status" value="1"/>
</dbReference>
<dbReference type="SMART" id="SM00179">
    <property type="entry name" value="EGF_CA"/>
    <property type="match status" value="2"/>
</dbReference>